<comment type="caution">
    <text evidence="2">The sequence shown here is derived from an EMBL/GenBank/DDBJ whole genome shotgun (WGS) entry which is preliminary data.</text>
</comment>
<dbReference type="GO" id="GO:0016491">
    <property type="term" value="F:oxidoreductase activity"/>
    <property type="evidence" value="ECO:0007669"/>
    <property type="project" value="InterPro"/>
</dbReference>
<dbReference type="InterPro" id="IPR009078">
    <property type="entry name" value="Ferritin-like_SF"/>
</dbReference>
<dbReference type="PROSITE" id="PS50905">
    <property type="entry name" value="FERRITIN_LIKE"/>
    <property type="match status" value="1"/>
</dbReference>
<feature type="domain" description="Ferritin-like diiron" evidence="1">
    <location>
        <begin position="1"/>
        <end position="156"/>
    </location>
</feature>
<dbReference type="PANTHER" id="PTHR33531">
    <property type="entry name" value="RUBRERYTHRIN SUBFAMILY"/>
    <property type="match status" value="1"/>
</dbReference>
<evidence type="ECO:0000259" key="1">
    <source>
        <dbReference type="PROSITE" id="PS50905"/>
    </source>
</evidence>
<dbReference type="CDD" id="cd01045">
    <property type="entry name" value="Ferritin_like_AB"/>
    <property type="match status" value="1"/>
</dbReference>
<evidence type="ECO:0000313" key="2">
    <source>
        <dbReference type="EMBL" id="RKX67577.1"/>
    </source>
</evidence>
<dbReference type="EMBL" id="QNBC01000017">
    <property type="protein sequence ID" value="RKX67577.1"/>
    <property type="molecule type" value="Genomic_DNA"/>
</dbReference>
<dbReference type="Pfam" id="PF02915">
    <property type="entry name" value="Rubrerythrin"/>
    <property type="match status" value="1"/>
</dbReference>
<dbReference type="InterPro" id="IPR003251">
    <property type="entry name" value="Rr_diiron-bd_dom"/>
</dbReference>
<dbReference type="AlphaFoldDB" id="A0A660SA74"/>
<sequence length="156" mass="18629">MKNFTPDEILEFAVRIEENGEYTYSKFAEKFEKEGNDELAEFFDNLAKQEVEHKNTFIKMMGDRKTIDFESLNPEYYDYLKAYIYDIIFPTDQLDKKIKGIKNMNDALQMAIRSELDSIMFYMDMKNIVPESFSEKIDRIIDEERLHYLLLKGKVI</sequence>
<evidence type="ECO:0000313" key="3">
    <source>
        <dbReference type="Proteomes" id="UP000282321"/>
    </source>
</evidence>
<protein>
    <recommendedName>
        <fullName evidence="1">Ferritin-like diiron domain-containing protein</fullName>
    </recommendedName>
</protein>
<proteinExistence type="predicted"/>
<dbReference type="GO" id="GO:0046872">
    <property type="term" value="F:metal ion binding"/>
    <property type="evidence" value="ECO:0007669"/>
    <property type="project" value="InterPro"/>
</dbReference>
<dbReference type="PANTHER" id="PTHR33531:SF7">
    <property type="entry name" value="HYPOTHETICAL MEMBRANE PROTEIN, CONSERVED"/>
    <property type="match status" value="1"/>
</dbReference>
<dbReference type="InterPro" id="IPR009040">
    <property type="entry name" value="Ferritin-like_diiron"/>
</dbReference>
<dbReference type="Proteomes" id="UP000282321">
    <property type="component" value="Unassembled WGS sequence"/>
</dbReference>
<reference evidence="2 3" key="1">
    <citation type="submission" date="2018-06" db="EMBL/GenBank/DDBJ databases">
        <title>Extensive metabolic versatility and redundancy in microbially diverse, dynamic hydrothermal sediments.</title>
        <authorList>
            <person name="Dombrowski N."/>
            <person name="Teske A."/>
            <person name="Baker B.J."/>
        </authorList>
    </citation>
    <scope>NUCLEOTIDE SEQUENCE [LARGE SCALE GENOMIC DNA]</scope>
    <source>
        <strain evidence="2">B35_G9</strain>
    </source>
</reference>
<gene>
    <name evidence="2" type="ORF">DRP44_02205</name>
</gene>
<accession>A0A660SA74</accession>
<name>A0A660SA74_UNCT6</name>
<dbReference type="SUPFAM" id="SSF47240">
    <property type="entry name" value="Ferritin-like"/>
    <property type="match status" value="1"/>
</dbReference>
<organism evidence="2 3">
    <name type="scientific">candidate division TA06 bacterium</name>
    <dbReference type="NCBI Taxonomy" id="2250710"/>
    <lineage>
        <taxon>Bacteria</taxon>
        <taxon>Bacteria division TA06</taxon>
    </lineage>
</organism>
<dbReference type="Gene3D" id="1.20.1260.10">
    <property type="match status" value="1"/>
</dbReference>
<dbReference type="InterPro" id="IPR012347">
    <property type="entry name" value="Ferritin-like"/>
</dbReference>